<dbReference type="Proteomes" id="UP001500457">
    <property type="component" value="Unassembled WGS sequence"/>
</dbReference>
<evidence type="ECO:0000313" key="9">
    <source>
        <dbReference type="EMBL" id="GAA4868782.1"/>
    </source>
</evidence>
<feature type="transmembrane region" description="Helical" evidence="8">
    <location>
        <begin position="187"/>
        <end position="204"/>
    </location>
</feature>
<dbReference type="InterPro" id="IPR050297">
    <property type="entry name" value="LipidA_mod_glycosyltrf_83"/>
</dbReference>
<evidence type="ECO:0000256" key="5">
    <source>
        <dbReference type="ARBA" id="ARBA00022692"/>
    </source>
</evidence>
<keyword evidence="3" id="KW-0328">Glycosyltransferase</keyword>
<evidence type="ECO:0000256" key="4">
    <source>
        <dbReference type="ARBA" id="ARBA00022679"/>
    </source>
</evidence>
<comment type="caution">
    <text evidence="9">The sequence shown here is derived from an EMBL/GenBank/DDBJ whole genome shotgun (WGS) entry which is preliminary data.</text>
</comment>
<evidence type="ECO:0000256" key="3">
    <source>
        <dbReference type="ARBA" id="ARBA00022676"/>
    </source>
</evidence>
<feature type="transmembrane region" description="Helical" evidence="8">
    <location>
        <begin position="21"/>
        <end position="42"/>
    </location>
</feature>
<name>A0ABP9EAF2_9PSEU</name>
<dbReference type="PANTHER" id="PTHR33908:SF11">
    <property type="entry name" value="MEMBRANE PROTEIN"/>
    <property type="match status" value="1"/>
</dbReference>
<protein>
    <recommendedName>
        <fullName evidence="11">Glycosyltransferase RgtA/B/C/D-like domain-containing protein</fullName>
    </recommendedName>
</protein>
<organism evidence="9 10">
    <name type="scientific">Actinomycetospora straminea</name>
    <dbReference type="NCBI Taxonomy" id="663607"/>
    <lineage>
        <taxon>Bacteria</taxon>
        <taxon>Bacillati</taxon>
        <taxon>Actinomycetota</taxon>
        <taxon>Actinomycetes</taxon>
        <taxon>Pseudonocardiales</taxon>
        <taxon>Pseudonocardiaceae</taxon>
        <taxon>Actinomycetospora</taxon>
    </lineage>
</organism>
<evidence type="ECO:0000313" key="10">
    <source>
        <dbReference type="Proteomes" id="UP001500457"/>
    </source>
</evidence>
<keyword evidence="7 8" id="KW-0472">Membrane</keyword>
<evidence type="ECO:0008006" key="11">
    <source>
        <dbReference type="Google" id="ProtNLM"/>
    </source>
</evidence>
<accession>A0ABP9EAF2</accession>
<keyword evidence="5 8" id="KW-0812">Transmembrane</keyword>
<evidence type="ECO:0000256" key="1">
    <source>
        <dbReference type="ARBA" id="ARBA00004651"/>
    </source>
</evidence>
<keyword evidence="4" id="KW-0808">Transferase</keyword>
<keyword evidence="10" id="KW-1185">Reference proteome</keyword>
<feature type="transmembrane region" description="Helical" evidence="8">
    <location>
        <begin position="224"/>
        <end position="245"/>
    </location>
</feature>
<evidence type="ECO:0000256" key="6">
    <source>
        <dbReference type="ARBA" id="ARBA00022989"/>
    </source>
</evidence>
<comment type="subcellular location">
    <subcellularLocation>
        <location evidence="1">Cell membrane</location>
        <topology evidence="1">Multi-pass membrane protein</topology>
    </subcellularLocation>
</comment>
<evidence type="ECO:0000256" key="8">
    <source>
        <dbReference type="SAM" id="Phobius"/>
    </source>
</evidence>
<evidence type="ECO:0000256" key="7">
    <source>
        <dbReference type="ARBA" id="ARBA00023136"/>
    </source>
</evidence>
<sequence>MDDGRLAIDTPTRQPAPVSRLPVRVVALVPPIVALAVGALILSRGTGLWYDELFSTEVARRPLAEILRAAWEGRGTTWYLRDIPPSYNLPWYVVAHTVLLVPGTDGDLALRLVALACGAAASGVLAAAVARLAGDRRVGLVAGLVTALNPLVLEWSVEARSYGLALLGTAGTAYGLARWLDRDRGGLLVFGLCAAGAGLAHWYALLPVAGLTVAGMLLAPRRAVWLALVALVAATPTLGLVALNLGTIADRNAALLYDTAGRLPLFAAWRWSGKSVVLAAVVTVTAALGVWRAPTRLLVVVTGWLALPVVALLVAETEYRPIYEPRYVLPALLGLGVLTAAGVACWPWRLRGRRGGPAAVLSAVLVVTSLVVAVGLRQAPPRERADEVAAMIAAAHRPGDVVMAGDRQSALGLEHYVRTRHPQMGPDLRVPPVYAAPDAPVVWYVRVRIIHGETGPVDGDHLLAASGRRVEGQWFLRATWTSLVVQRWVR</sequence>
<feature type="transmembrane region" description="Helical" evidence="8">
    <location>
        <begin position="327"/>
        <end position="349"/>
    </location>
</feature>
<dbReference type="EMBL" id="BAABHQ010000003">
    <property type="protein sequence ID" value="GAA4868782.1"/>
    <property type="molecule type" value="Genomic_DNA"/>
</dbReference>
<dbReference type="RefSeq" id="WP_274231307.1">
    <property type="nucleotide sequence ID" value="NZ_BAABHQ010000003.1"/>
</dbReference>
<gene>
    <name evidence="9" type="ORF">GCM10023203_17190</name>
</gene>
<keyword evidence="2" id="KW-1003">Cell membrane</keyword>
<proteinExistence type="predicted"/>
<feature type="transmembrane region" description="Helical" evidence="8">
    <location>
        <begin position="108"/>
        <end position="130"/>
    </location>
</feature>
<feature type="transmembrane region" description="Helical" evidence="8">
    <location>
        <begin position="355"/>
        <end position="376"/>
    </location>
</feature>
<reference evidence="10" key="1">
    <citation type="journal article" date="2019" name="Int. J. Syst. Evol. Microbiol.">
        <title>The Global Catalogue of Microorganisms (GCM) 10K type strain sequencing project: providing services to taxonomists for standard genome sequencing and annotation.</title>
        <authorList>
            <consortium name="The Broad Institute Genomics Platform"/>
            <consortium name="The Broad Institute Genome Sequencing Center for Infectious Disease"/>
            <person name="Wu L."/>
            <person name="Ma J."/>
        </authorList>
    </citation>
    <scope>NUCLEOTIDE SEQUENCE [LARGE SCALE GENOMIC DNA]</scope>
    <source>
        <strain evidence="10">JCM 17983</strain>
    </source>
</reference>
<keyword evidence="6 8" id="KW-1133">Transmembrane helix</keyword>
<feature type="transmembrane region" description="Helical" evidence="8">
    <location>
        <begin position="271"/>
        <end position="291"/>
    </location>
</feature>
<evidence type="ECO:0000256" key="2">
    <source>
        <dbReference type="ARBA" id="ARBA00022475"/>
    </source>
</evidence>
<feature type="transmembrane region" description="Helical" evidence="8">
    <location>
        <begin position="297"/>
        <end position="315"/>
    </location>
</feature>
<dbReference type="PANTHER" id="PTHR33908">
    <property type="entry name" value="MANNOSYLTRANSFERASE YKCB-RELATED"/>
    <property type="match status" value="1"/>
</dbReference>